<evidence type="ECO:0000313" key="4">
    <source>
        <dbReference type="EMBL" id="MDF0603633.1"/>
    </source>
</evidence>
<sequence length="161" mass="17465">MYVAETPDQLASFEELTSMSGLDFMLGMFEGRIAGPPIAEAMNYWLEAVEEGRVVFRGAPQFRDSNPMGSVHGGWYGTLLDSCMACAVMTRVPKGWVYTTLEYKVNIVRPIPLETEILAEGVVQHAGRSTGIARGEIVGAEDGRVYATGSTTCIILKPGAR</sequence>
<evidence type="ECO:0000256" key="1">
    <source>
        <dbReference type="ARBA" id="ARBA00008324"/>
    </source>
</evidence>
<feature type="domain" description="Thioesterase" evidence="3">
    <location>
        <begin position="68"/>
        <end position="143"/>
    </location>
</feature>
<comment type="caution">
    <text evidence="4">The sequence shown here is derived from an EMBL/GenBank/DDBJ whole genome shotgun (WGS) entry which is preliminary data.</text>
</comment>
<dbReference type="Gene3D" id="3.10.129.10">
    <property type="entry name" value="Hotdog Thioesterase"/>
    <property type="match status" value="1"/>
</dbReference>
<dbReference type="AlphaFoldDB" id="A0AAE3NST9"/>
<dbReference type="RefSeq" id="WP_275569755.1">
    <property type="nucleotide sequence ID" value="NZ_JARGYC010000112.1"/>
</dbReference>
<reference evidence="4" key="1">
    <citation type="submission" date="2023-03" db="EMBL/GenBank/DDBJ databases">
        <title>Multiphase analysis and comparison of six strains from genera Psychromarinibacter, Lutimaribacter, and Maritimibacter, including a novel species: Psychromarinibacter sediminicola sp. nov.</title>
        <authorList>
            <person name="Wang Y.-H."/>
            <person name="Ye M.-Q."/>
            <person name="Du Z.-J."/>
        </authorList>
    </citation>
    <scope>NUCLEOTIDE SEQUENCE</scope>
    <source>
        <strain evidence="4">C21-152</strain>
    </source>
</reference>
<evidence type="ECO:0000256" key="2">
    <source>
        <dbReference type="ARBA" id="ARBA00022801"/>
    </source>
</evidence>
<dbReference type="EMBL" id="JARGYC010000112">
    <property type="protein sequence ID" value="MDF0603633.1"/>
    <property type="molecule type" value="Genomic_DNA"/>
</dbReference>
<name>A0AAE3NST9_9RHOB</name>
<dbReference type="InterPro" id="IPR006683">
    <property type="entry name" value="Thioestr_dom"/>
</dbReference>
<keyword evidence="2" id="KW-0378">Hydrolase</keyword>
<dbReference type="SUPFAM" id="SSF54637">
    <property type="entry name" value="Thioesterase/thiol ester dehydrase-isomerase"/>
    <property type="match status" value="1"/>
</dbReference>
<comment type="similarity">
    <text evidence="1">Belongs to the thioesterase PaaI family.</text>
</comment>
<evidence type="ECO:0000259" key="3">
    <source>
        <dbReference type="Pfam" id="PF03061"/>
    </source>
</evidence>
<accession>A0AAE3NST9</accession>
<dbReference type="GO" id="GO:0047617">
    <property type="term" value="F:fatty acyl-CoA hydrolase activity"/>
    <property type="evidence" value="ECO:0007669"/>
    <property type="project" value="InterPro"/>
</dbReference>
<dbReference type="Proteomes" id="UP001220964">
    <property type="component" value="Unassembled WGS sequence"/>
</dbReference>
<dbReference type="PANTHER" id="PTHR21660:SF1">
    <property type="entry name" value="ACYL-COENZYME A THIOESTERASE 13"/>
    <property type="match status" value="1"/>
</dbReference>
<organism evidence="4 5">
    <name type="scientific">Psychromarinibacter sediminicola</name>
    <dbReference type="NCBI Taxonomy" id="3033385"/>
    <lineage>
        <taxon>Bacteria</taxon>
        <taxon>Pseudomonadati</taxon>
        <taxon>Pseudomonadota</taxon>
        <taxon>Alphaproteobacteria</taxon>
        <taxon>Rhodobacterales</taxon>
        <taxon>Paracoccaceae</taxon>
        <taxon>Psychromarinibacter</taxon>
    </lineage>
</organism>
<dbReference type="InterPro" id="IPR003736">
    <property type="entry name" value="PAAI_dom"/>
</dbReference>
<keyword evidence="5" id="KW-1185">Reference proteome</keyword>
<evidence type="ECO:0000313" key="5">
    <source>
        <dbReference type="Proteomes" id="UP001220964"/>
    </source>
</evidence>
<dbReference type="Pfam" id="PF03061">
    <property type="entry name" value="4HBT"/>
    <property type="match status" value="1"/>
</dbReference>
<dbReference type="InterPro" id="IPR029069">
    <property type="entry name" value="HotDog_dom_sf"/>
</dbReference>
<dbReference type="CDD" id="cd03443">
    <property type="entry name" value="PaaI_thioesterase"/>
    <property type="match status" value="1"/>
</dbReference>
<gene>
    <name evidence="4" type="ORF">P1J78_23170</name>
</gene>
<dbReference type="InterPro" id="IPR039298">
    <property type="entry name" value="ACOT13"/>
</dbReference>
<dbReference type="PANTHER" id="PTHR21660">
    <property type="entry name" value="THIOESTERASE SUPERFAMILY MEMBER-RELATED"/>
    <property type="match status" value="1"/>
</dbReference>
<proteinExistence type="inferred from homology"/>
<protein>
    <submittedName>
        <fullName evidence="4">PaaI family thioesterase</fullName>
    </submittedName>
</protein>
<dbReference type="NCBIfam" id="TIGR00369">
    <property type="entry name" value="unchar_dom_1"/>
    <property type="match status" value="1"/>
</dbReference>